<comment type="similarity">
    <text evidence="3">In the N-terminal section; belongs to the DHNA family.</text>
</comment>
<evidence type="ECO:0000256" key="9">
    <source>
        <dbReference type="ARBA" id="ARBA00029409"/>
    </source>
</evidence>
<evidence type="ECO:0000313" key="13">
    <source>
        <dbReference type="Proteomes" id="UP001176960"/>
    </source>
</evidence>
<proteinExistence type="inferred from homology"/>
<dbReference type="NCBIfam" id="TIGR00525">
    <property type="entry name" value="folB"/>
    <property type="match status" value="1"/>
</dbReference>
<evidence type="ECO:0000313" key="12">
    <source>
        <dbReference type="EMBL" id="CAI9120025.1"/>
    </source>
</evidence>
<reference evidence="12" key="1">
    <citation type="submission" date="2023-03" db="EMBL/GenBank/DDBJ databases">
        <authorList>
            <person name="Cleenwerck I."/>
        </authorList>
    </citation>
    <scope>NUCLEOTIDE SEQUENCE</scope>
    <source>
        <strain evidence="12">LMG 32879</strain>
    </source>
</reference>
<dbReference type="InterPro" id="IPR006157">
    <property type="entry name" value="FolB_dom"/>
</dbReference>
<evidence type="ECO:0000256" key="1">
    <source>
        <dbReference type="ARBA" id="ARBA00005051"/>
    </source>
</evidence>
<dbReference type="GO" id="GO:0005524">
    <property type="term" value="F:ATP binding"/>
    <property type="evidence" value="ECO:0007669"/>
    <property type="project" value="UniProtKB-KW"/>
</dbReference>
<keyword evidence="13" id="KW-1185">Reference proteome</keyword>
<evidence type="ECO:0000256" key="4">
    <source>
        <dbReference type="ARBA" id="ARBA00022679"/>
    </source>
</evidence>
<dbReference type="SUPFAM" id="SSF55620">
    <property type="entry name" value="Tetrahydrobiopterin biosynthesis enzymes-like"/>
    <property type="match status" value="1"/>
</dbReference>
<evidence type="ECO:0000256" key="2">
    <source>
        <dbReference type="ARBA" id="ARBA00005810"/>
    </source>
</evidence>
<dbReference type="GO" id="GO:0003848">
    <property type="term" value="F:2-amino-4-hydroxy-6-hydroxymethyldihydropteridine diphosphokinase activity"/>
    <property type="evidence" value="ECO:0007669"/>
    <property type="project" value="UniProtKB-EC"/>
</dbReference>
<dbReference type="CDD" id="cd00483">
    <property type="entry name" value="HPPK"/>
    <property type="match status" value="1"/>
</dbReference>
<sequence length="283" mass="30924">MTTIAIKGLTVFGRHGVHPEETRLGQRFVIDLVVEADVAEAVAQDDYTQAVCYASLSDIAVSMTAGEPFQLIETLADRIAGAILAHHREVRNACVTVHKPSAPITHAPDDVAVSVTKARERGVGFSLGTNQGDREAVLALALNRLGTSEGVTIERVSRLYRTAPWGVTDQPDFLNGCAVGRTTLTPHALLRVCKDIEIELGRGVGKRWGERLIDVDLLYVGDEKVNDAVLTLPHKHMHERAFVLVPLAEIAPDRLIGDRTVHDLLNELPRERGDVIDMVAEEE</sequence>
<dbReference type="Pfam" id="PF02152">
    <property type="entry name" value="FolB"/>
    <property type="match status" value="1"/>
</dbReference>
<dbReference type="EC" id="4.1.2.25" evidence="10"/>
<evidence type="ECO:0000256" key="3">
    <source>
        <dbReference type="ARBA" id="ARBA00009640"/>
    </source>
</evidence>
<evidence type="ECO:0000256" key="8">
    <source>
        <dbReference type="ARBA" id="ARBA00022909"/>
    </source>
</evidence>
<dbReference type="AlphaFoldDB" id="A0AA35UQ27"/>
<comment type="function">
    <text evidence="9">Catalyzes the transfer of pyrophosphate from adenosine triphosphate (ATP) to 6-hydroxymethyl-7,8-dihydropterin, an enzymatic step in folate biosynthesis pathway.</text>
</comment>
<dbReference type="InterPro" id="IPR006156">
    <property type="entry name" value="Dihydroneopterin_aldolase"/>
</dbReference>
<dbReference type="Proteomes" id="UP001176960">
    <property type="component" value="Unassembled WGS sequence"/>
</dbReference>
<name>A0AA35UQ27_9PROT</name>
<dbReference type="InterPro" id="IPR035907">
    <property type="entry name" value="Hppk_sf"/>
</dbReference>
<comment type="catalytic activity">
    <reaction evidence="10">
        <text>7,8-dihydroneopterin = 6-hydroxymethyl-7,8-dihydropterin + glycolaldehyde</text>
        <dbReference type="Rhea" id="RHEA:10540"/>
        <dbReference type="ChEBI" id="CHEBI:17001"/>
        <dbReference type="ChEBI" id="CHEBI:17071"/>
        <dbReference type="ChEBI" id="CHEBI:44841"/>
        <dbReference type="EC" id="4.1.2.25"/>
    </reaction>
</comment>
<dbReference type="EMBL" id="CATKSH010000004">
    <property type="protein sequence ID" value="CAI9120025.1"/>
    <property type="molecule type" value="Genomic_DNA"/>
</dbReference>
<evidence type="ECO:0000256" key="10">
    <source>
        <dbReference type="RuleBase" id="RU362079"/>
    </source>
</evidence>
<dbReference type="InterPro" id="IPR043133">
    <property type="entry name" value="GTP-CH-I_C/QueF"/>
</dbReference>
<comment type="pathway">
    <text evidence="10">Cofactor biosynthesis; tetrahydrofolate biosynthesis; 2-amino-4-hydroxy-6-hydroxymethyl-7,8-dihydropteridine diphosphate from 7,8-dihydroneopterin triphosphate: step 3/4.</text>
</comment>
<gene>
    <name evidence="12" type="primary">folK</name>
    <name evidence="12" type="ORF">LMG32879_000853</name>
</gene>
<dbReference type="GO" id="GO:0046654">
    <property type="term" value="P:tetrahydrofolate biosynthetic process"/>
    <property type="evidence" value="ECO:0007669"/>
    <property type="project" value="UniProtKB-UniRule"/>
</dbReference>
<dbReference type="PANTHER" id="PTHR43071">
    <property type="entry name" value="2-AMINO-4-HYDROXY-6-HYDROXYMETHYLDIHYDROPTERIDINE PYROPHOSPHOKINASE"/>
    <property type="match status" value="1"/>
</dbReference>
<evidence type="ECO:0000256" key="6">
    <source>
        <dbReference type="ARBA" id="ARBA00022777"/>
    </source>
</evidence>
<dbReference type="PANTHER" id="PTHR43071:SF1">
    <property type="entry name" value="2-AMINO-4-HYDROXY-6-HYDROXYMETHYLDIHYDROPTERIDINE PYROPHOSPHOKINASE"/>
    <property type="match status" value="1"/>
</dbReference>
<protein>
    <recommendedName>
        <fullName evidence="10">Bifunctional folate synthesis protein</fullName>
    </recommendedName>
    <domain>
        <recommendedName>
            <fullName evidence="10">Dihydroneopterin aldolase</fullName>
            <shortName evidence="10">DHNA</shortName>
            <ecNumber evidence="10">4.1.2.25</ecNumber>
        </recommendedName>
        <alternativeName>
            <fullName evidence="10">7,8-dihydroneopterin aldolase</fullName>
        </alternativeName>
    </domain>
    <domain>
        <recommendedName>
            <fullName evidence="10">2-amino-4-hydroxy-6-hydroxymethyldihydropteridine pyrophosphokinase</fullName>
            <ecNumber evidence="10">2.7.6.3</ecNumber>
        </recommendedName>
        <alternativeName>
            <fullName evidence="10">6-hydroxymethyl-7,8-dihydropterin pyrophosphokinase</fullName>
            <shortName evidence="10">PPPK</shortName>
        </alternativeName>
        <alternativeName>
            <fullName evidence="10">7,8-dihydro-6-hydroxymethylpterin pyrophosphokinase</fullName>
            <shortName evidence="10">HPPK</shortName>
        </alternativeName>
    </domain>
</protein>
<comment type="similarity">
    <text evidence="2">Belongs to the HPPK family.</text>
</comment>
<keyword evidence="8 10" id="KW-0289">Folate biosynthesis</keyword>
<dbReference type="Gene3D" id="3.30.1130.10">
    <property type="match status" value="1"/>
</dbReference>
<keyword evidence="10" id="KW-0456">Lyase</keyword>
<dbReference type="NCBIfam" id="TIGR00526">
    <property type="entry name" value="folB_dom"/>
    <property type="match status" value="1"/>
</dbReference>
<dbReference type="RefSeq" id="WP_289841824.1">
    <property type="nucleotide sequence ID" value="NZ_CATKSH010000004.1"/>
</dbReference>
<dbReference type="GO" id="GO:0004150">
    <property type="term" value="F:dihydroneopterin aldolase activity"/>
    <property type="evidence" value="ECO:0007669"/>
    <property type="project" value="UniProtKB-UniRule"/>
</dbReference>
<comment type="similarity">
    <text evidence="10">Belongs to the DHNA family.</text>
</comment>
<organism evidence="12 13">
    <name type="scientific">Brytella acorum</name>
    <dbReference type="NCBI Taxonomy" id="2959299"/>
    <lineage>
        <taxon>Bacteria</taxon>
        <taxon>Pseudomonadati</taxon>
        <taxon>Pseudomonadota</taxon>
        <taxon>Alphaproteobacteria</taxon>
        <taxon>Acetobacterales</taxon>
        <taxon>Acetobacteraceae</taxon>
        <taxon>Brytella</taxon>
    </lineage>
</organism>
<evidence type="ECO:0000256" key="5">
    <source>
        <dbReference type="ARBA" id="ARBA00022741"/>
    </source>
</evidence>
<comment type="pathway">
    <text evidence="1">Cofactor biosynthesis; tetrahydrofolate biosynthesis; 2-amino-4-hydroxy-6-hydroxymethyl-7,8-dihydropteridine diphosphate from 7,8-dihydroneopterin triphosphate: step 4/4.</text>
</comment>
<dbReference type="SMART" id="SM00905">
    <property type="entry name" value="FolB"/>
    <property type="match status" value="1"/>
</dbReference>
<feature type="domain" description="7,8-dihydro-6-hydroxymethylpterin-pyrophosphokinase" evidence="11">
    <location>
        <begin position="207"/>
        <end position="218"/>
    </location>
</feature>
<dbReference type="SUPFAM" id="SSF55083">
    <property type="entry name" value="6-hydroxymethyl-7,8-dihydropterin pyrophosphokinase, HPPK"/>
    <property type="match status" value="1"/>
</dbReference>
<comment type="caution">
    <text evidence="12">The sequence shown here is derived from an EMBL/GenBank/DDBJ whole genome shotgun (WGS) entry which is preliminary data.</text>
</comment>
<dbReference type="GO" id="GO:0016301">
    <property type="term" value="F:kinase activity"/>
    <property type="evidence" value="ECO:0007669"/>
    <property type="project" value="UniProtKB-KW"/>
</dbReference>
<dbReference type="CDD" id="cd00534">
    <property type="entry name" value="DHNA_DHNTPE"/>
    <property type="match status" value="1"/>
</dbReference>
<dbReference type="GO" id="GO:0046656">
    <property type="term" value="P:folic acid biosynthetic process"/>
    <property type="evidence" value="ECO:0007669"/>
    <property type="project" value="UniProtKB-UniRule"/>
</dbReference>
<keyword evidence="7" id="KW-0067">ATP-binding</keyword>
<evidence type="ECO:0000259" key="11">
    <source>
        <dbReference type="PROSITE" id="PS00794"/>
    </source>
</evidence>
<keyword evidence="5" id="KW-0547">Nucleotide-binding</keyword>
<accession>A0AA35UQ27</accession>
<keyword evidence="6" id="KW-0418">Kinase</keyword>
<keyword evidence="4 12" id="KW-0808">Transferase</keyword>
<dbReference type="EC" id="2.7.6.3" evidence="10"/>
<dbReference type="InterPro" id="IPR000550">
    <property type="entry name" value="Hppk"/>
</dbReference>
<dbReference type="PROSITE" id="PS00794">
    <property type="entry name" value="HPPK"/>
    <property type="match status" value="1"/>
</dbReference>
<comment type="function">
    <text evidence="10">Catalyzes the conversion of 7,8-dihydroneopterin to 6-hydroxymethyl-7,8-dihydropterin.</text>
</comment>
<evidence type="ECO:0000256" key="7">
    <source>
        <dbReference type="ARBA" id="ARBA00022840"/>
    </source>
</evidence>
<dbReference type="NCBIfam" id="TIGR01498">
    <property type="entry name" value="folK"/>
    <property type="match status" value="1"/>
</dbReference>
<dbReference type="Pfam" id="PF01288">
    <property type="entry name" value="HPPK"/>
    <property type="match status" value="1"/>
</dbReference>
<dbReference type="Gene3D" id="3.30.70.560">
    <property type="entry name" value="7,8-Dihydro-6-hydroxymethylpterin-pyrophosphokinase HPPK"/>
    <property type="match status" value="1"/>
</dbReference>